<feature type="transmembrane region" description="Helical" evidence="1">
    <location>
        <begin position="352"/>
        <end position="372"/>
    </location>
</feature>
<sequence length="450" mass="49444">MAIVIVTDTWEPKPALYLFIFVSSLLSLFLAPYFSKSPSKTLSLFDAGSVSPPFLRFQRSFLFAYSLASVIEGLGSIFGDFEYVQHGIGREGMALSLSAGSAASLFVGSFLGVLFDVIGQRKSCMFFYALHLFVGIMKGVTKTPNSWTSISLALASSSLSFSFEAWMVHEHEKLGFRQDLLNTTFWLMTFFGSASLIGSQVFANLLMRNAEKGIVNISLSASLLAMISIIYIRNSWSGGQLSSTIGNYRASFSALILSDKKIWLLAWAQACLHFSVVIFWTLWAPIIVADGREVYLAMLYPSFVGSQMLGSTIVPWLLNGPLSLYMEDCLAYAFVAAGVALSIVAYDYQEVGFLVGLFCIFHACIGMALPSLARLRTMYVPNEFRGGMISLSLGPANAAILIVLIQGGYYQNLENSTILAVAAFGLFSAGVCIYYLKKWSKQPQRSWHKS</sequence>
<dbReference type="Gene3D" id="1.20.1250.20">
    <property type="entry name" value="MFS general substrate transporter like domains"/>
    <property type="match status" value="1"/>
</dbReference>
<keyword evidence="1" id="KW-1133">Transmembrane helix</keyword>
<feature type="transmembrane region" description="Helical" evidence="1">
    <location>
        <begin position="214"/>
        <end position="232"/>
    </location>
</feature>
<feature type="transmembrane region" description="Helical" evidence="1">
    <location>
        <begin position="262"/>
        <end position="283"/>
    </location>
</feature>
<feature type="transmembrane region" description="Helical" evidence="1">
    <location>
        <begin position="329"/>
        <end position="346"/>
    </location>
</feature>
<feature type="transmembrane region" description="Helical" evidence="1">
    <location>
        <begin position="61"/>
        <end position="79"/>
    </location>
</feature>
<feature type="transmembrane region" description="Helical" evidence="1">
    <location>
        <begin position="99"/>
        <end position="118"/>
    </location>
</feature>
<dbReference type="InterPro" id="IPR008509">
    <property type="entry name" value="MOT2/MFSD5"/>
</dbReference>
<feature type="transmembrane region" description="Helical" evidence="1">
    <location>
        <begin position="147"/>
        <end position="168"/>
    </location>
</feature>
<feature type="transmembrane region" description="Helical" evidence="1">
    <location>
        <begin position="384"/>
        <end position="405"/>
    </location>
</feature>
<reference evidence="2" key="2">
    <citation type="submission" date="2023-06" db="EMBL/GenBank/DDBJ databases">
        <authorList>
            <person name="Ma L."/>
            <person name="Liu K.-W."/>
            <person name="Li Z."/>
            <person name="Hsiao Y.-Y."/>
            <person name="Qi Y."/>
            <person name="Fu T."/>
            <person name="Tang G."/>
            <person name="Zhang D."/>
            <person name="Sun W.-H."/>
            <person name="Liu D.-K."/>
            <person name="Li Y."/>
            <person name="Chen G.-Z."/>
            <person name="Liu X.-D."/>
            <person name="Liao X.-Y."/>
            <person name="Jiang Y.-T."/>
            <person name="Yu X."/>
            <person name="Hao Y."/>
            <person name="Huang J."/>
            <person name="Zhao X.-W."/>
            <person name="Ke S."/>
            <person name="Chen Y.-Y."/>
            <person name="Wu W.-L."/>
            <person name="Hsu J.-L."/>
            <person name="Lin Y.-F."/>
            <person name="Huang M.-D."/>
            <person name="Li C.-Y."/>
            <person name="Huang L."/>
            <person name="Wang Z.-W."/>
            <person name="Zhao X."/>
            <person name="Zhong W.-Y."/>
            <person name="Peng D.-H."/>
            <person name="Ahmad S."/>
            <person name="Lan S."/>
            <person name="Zhang J.-S."/>
            <person name="Tsai W.-C."/>
            <person name="Van De Peer Y."/>
            <person name="Liu Z.-J."/>
        </authorList>
    </citation>
    <scope>NUCLEOTIDE SEQUENCE</scope>
    <source>
        <strain evidence="2">CP</strain>
        <tissue evidence="2">Leaves</tissue>
    </source>
</reference>
<dbReference type="SUPFAM" id="SSF103473">
    <property type="entry name" value="MFS general substrate transporter"/>
    <property type="match status" value="1"/>
</dbReference>
<keyword evidence="1" id="KW-0812">Transmembrane</keyword>
<dbReference type="Proteomes" id="UP001180020">
    <property type="component" value="Unassembled WGS sequence"/>
</dbReference>
<dbReference type="EMBL" id="JAUJYO010000011">
    <property type="protein sequence ID" value="KAK1304343.1"/>
    <property type="molecule type" value="Genomic_DNA"/>
</dbReference>
<name>A0AAV9DVX2_ACOCL</name>
<dbReference type="InterPro" id="IPR036259">
    <property type="entry name" value="MFS_trans_sf"/>
</dbReference>
<gene>
    <name evidence="2" type="ORF">QJS10_CPB11g00035</name>
</gene>
<keyword evidence="1" id="KW-0472">Membrane</keyword>
<dbReference type="GO" id="GO:0016020">
    <property type="term" value="C:membrane"/>
    <property type="evidence" value="ECO:0007669"/>
    <property type="project" value="InterPro"/>
</dbReference>
<accession>A0AAV9DVX2</accession>
<keyword evidence="3" id="KW-1185">Reference proteome</keyword>
<organism evidence="2 3">
    <name type="scientific">Acorus calamus</name>
    <name type="common">Sweet flag</name>
    <dbReference type="NCBI Taxonomy" id="4465"/>
    <lineage>
        <taxon>Eukaryota</taxon>
        <taxon>Viridiplantae</taxon>
        <taxon>Streptophyta</taxon>
        <taxon>Embryophyta</taxon>
        <taxon>Tracheophyta</taxon>
        <taxon>Spermatophyta</taxon>
        <taxon>Magnoliopsida</taxon>
        <taxon>Liliopsida</taxon>
        <taxon>Acoraceae</taxon>
        <taxon>Acorus</taxon>
    </lineage>
</organism>
<evidence type="ECO:0000313" key="3">
    <source>
        <dbReference type="Proteomes" id="UP001180020"/>
    </source>
</evidence>
<dbReference type="GO" id="GO:0015098">
    <property type="term" value="F:molybdate ion transmembrane transporter activity"/>
    <property type="evidence" value="ECO:0007669"/>
    <property type="project" value="InterPro"/>
</dbReference>
<evidence type="ECO:0008006" key="4">
    <source>
        <dbReference type="Google" id="ProtNLM"/>
    </source>
</evidence>
<evidence type="ECO:0000313" key="2">
    <source>
        <dbReference type="EMBL" id="KAK1304343.1"/>
    </source>
</evidence>
<evidence type="ECO:0000256" key="1">
    <source>
        <dbReference type="SAM" id="Phobius"/>
    </source>
</evidence>
<dbReference type="PANTHER" id="PTHR23516:SF2">
    <property type="entry name" value="MOLYBDATE-ANION TRANSPORTER"/>
    <property type="match status" value="1"/>
</dbReference>
<dbReference type="PANTHER" id="PTHR23516">
    <property type="entry name" value="SAM (S-ADENOSYL METHIONINE) TRANSPORTER"/>
    <property type="match status" value="1"/>
</dbReference>
<feature type="transmembrane region" description="Helical" evidence="1">
    <location>
        <begin position="417"/>
        <end position="436"/>
    </location>
</feature>
<feature type="transmembrane region" description="Helical" evidence="1">
    <location>
        <begin position="15"/>
        <end position="34"/>
    </location>
</feature>
<feature type="transmembrane region" description="Helical" evidence="1">
    <location>
        <begin position="295"/>
        <end position="317"/>
    </location>
</feature>
<dbReference type="Pfam" id="PF05631">
    <property type="entry name" value="MFS_5"/>
    <property type="match status" value="1"/>
</dbReference>
<feature type="transmembrane region" description="Helical" evidence="1">
    <location>
        <begin position="180"/>
        <end position="202"/>
    </location>
</feature>
<proteinExistence type="predicted"/>
<protein>
    <recommendedName>
        <fullName evidence="4">Molybdate-anion transporter-like</fullName>
    </recommendedName>
</protein>
<reference evidence="2" key="1">
    <citation type="journal article" date="2023" name="Nat. Commun.">
        <title>Diploid and tetraploid genomes of Acorus and the evolution of monocots.</title>
        <authorList>
            <person name="Ma L."/>
            <person name="Liu K.W."/>
            <person name="Li Z."/>
            <person name="Hsiao Y.Y."/>
            <person name="Qi Y."/>
            <person name="Fu T."/>
            <person name="Tang G.D."/>
            <person name="Zhang D."/>
            <person name="Sun W.H."/>
            <person name="Liu D.K."/>
            <person name="Li Y."/>
            <person name="Chen G.Z."/>
            <person name="Liu X.D."/>
            <person name="Liao X.Y."/>
            <person name="Jiang Y.T."/>
            <person name="Yu X."/>
            <person name="Hao Y."/>
            <person name="Huang J."/>
            <person name="Zhao X.W."/>
            <person name="Ke S."/>
            <person name="Chen Y.Y."/>
            <person name="Wu W.L."/>
            <person name="Hsu J.L."/>
            <person name="Lin Y.F."/>
            <person name="Huang M.D."/>
            <person name="Li C.Y."/>
            <person name="Huang L."/>
            <person name="Wang Z.W."/>
            <person name="Zhao X."/>
            <person name="Zhong W.Y."/>
            <person name="Peng D.H."/>
            <person name="Ahmad S."/>
            <person name="Lan S."/>
            <person name="Zhang J.S."/>
            <person name="Tsai W.C."/>
            <person name="Van de Peer Y."/>
            <person name="Liu Z.J."/>
        </authorList>
    </citation>
    <scope>NUCLEOTIDE SEQUENCE</scope>
    <source>
        <strain evidence="2">CP</strain>
    </source>
</reference>
<comment type="caution">
    <text evidence="2">The sequence shown here is derived from an EMBL/GenBank/DDBJ whole genome shotgun (WGS) entry which is preliminary data.</text>
</comment>
<dbReference type="AlphaFoldDB" id="A0AAV9DVX2"/>